<reference evidence="7 8" key="1">
    <citation type="submission" date="2019-11" db="EMBL/GenBank/DDBJ databases">
        <title>Whole-genome sequence of Rhodoplanes serenus DSM 18633, type strain.</title>
        <authorList>
            <person name="Kyndt J.A."/>
            <person name="Meyer T.E."/>
        </authorList>
    </citation>
    <scope>NUCLEOTIDE SEQUENCE [LARGE SCALE GENOMIC DNA]</scope>
    <source>
        <strain evidence="7 8">DSM 18633</strain>
    </source>
</reference>
<dbReference type="Gene3D" id="3.20.20.370">
    <property type="entry name" value="Glycoside hydrolase/deacetylase"/>
    <property type="match status" value="1"/>
</dbReference>
<dbReference type="PROSITE" id="PS51677">
    <property type="entry name" value="NODB"/>
    <property type="match status" value="1"/>
</dbReference>
<organism evidence="7 8">
    <name type="scientific">Rhodoplanes serenus</name>
    <dbReference type="NCBI Taxonomy" id="200615"/>
    <lineage>
        <taxon>Bacteria</taxon>
        <taxon>Pseudomonadati</taxon>
        <taxon>Pseudomonadota</taxon>
        <taxon>Alphaproteobacteria</taxon>
        <taxon>Hyphomicrobiales</taxon>
        <taxon>Nitrobacteraceae</taxon>
        <taxon>Rhodoplanes</taxon>
    </lineage>
</organism>
<dbReference type="GO" id="GO:0016810">
    <property type="term" value="F:hydrolase activity, acting on carbon-nitrogen (but not peptide) bonds"/>
    <property type="evidence" value="ECO:0007669"/>
    <property type="project" value="InterPro"/>
</dbReference>
<dbReference type="EMBL" id="WNKV01000013">
    <property type="protein sequence ID" value="MTW17968.1"/>
    <property type="molecule type" value="Genomic_DNA"/>
</dbReference>
<comment type="similarity">
    <text evidence="2">Belongs to the polysaccharide deacetylase family.</text>
</comment>
<dbReference type="PANTHER" id="PTHR34216">
    <property type="match status" value="1"/>
</dbReference>
<dbReference type="InterPro" id="IPR051398">
    <property type="entry name" value="Polysacch_Deacetylase"/>
</dbReference>
<dbReference type="Proteomes" id="UP000438991">
    <property type="component" value="Unassembled WGS sequence"/>
</dbReference>
<dbReference type="SUPFAM" id="SSF88713">
    <property type="entry name" value="Glycoside hydrolase/deacetylase"/>
    <property type="match status" value="1"/>
</dbReference>
<evidence type="ECO:0000256" key="1">
    <source>
        <dbReference type="ARBA" id="ARBA00003236"/>
    </source>
</evidence>
<evidence type="ECO:0000313" key="7">
    <source>
        <dbReference type="EMBL" id="MTW17968.1"/>
    </source>
</evidence>
<evidence type="ECO:0000256" key="4">
    <source>
        <dbReference type="ARBA" id="ARBA00022729"/>
    </source>
</evidence>
<evidence type="ECO:0000256" key="3">
    <source>
        <dbReference type="ARBA" id="ARBA00020071"/>
    </source>
</evidence>
<comment type="function">
    <text evidence="1">Is involved in generating a small heat-stable compound (Nod), an acylated oligomer of N-acetylglucosamine, that stimulates mitosis in various plant protoplasts.</text>
</comment>
<feature type="domain" description="NodB homology" evidence="6">
    <location>
        <begin position="94"/>
        <end position="353"/>
    </location>
</feature>
<dbReference type="InterPro" id="IPR002509">
    <property type="entry name" value="NODB_dom"/>
</dbReference>
<dbReference type="RefSeq" id="WP_170300861.1">
    <property type="nucleotide sequence ID" value="NZ_WNKV01000013.1"/>
</dbReference>
<evidence type="ECO:0000256" key="2">
    <source>
        <dbReference type="ARBA" id="ARBA00010973"/>
    </source>
</evidence>
<gene>
    <name evidence="7" type="ORF">GJ689_17315</name>
</gene>
<sequence>MQQLKKAIIRSGFEALYFTGAHRLMRRYVGGVGAILMLHHVRPARRDGFQPNQHLEITPEFLEAVVGRLARDRVDFVSLDEVHRRLTERDFGRRFVAFTFDDGYRDNKEWAHPILARHGIPFCIYVPTSFPDRLGALWWTALEAVIAANDRIVLEMDGRDCRIDCAGTAEKAEAFRLLYGWLRAMPSEARMIDTVRELAARYGVDIPAICDTLCMSWDEIVELAADPLVTIGAHTVNHVILAKACDSVARSELKMGRAVLEAALGAAPRHLAYPYGDVTAAGPREFALAAELGFRTAVTTRPGVLFPEHAEALTALPRISINGEFQRGRYVDVLVSGAGTALWNGLSGLRRAS</sequence>
<keyword evidence="4" id="KW-0732">Signal</keyword>
<proteinExistence type="inferred from homology"/>
<evidence type="ECO:0000313" key="8">
    <source>
        <dbReference type="Proteomes" id="UP000438991"/>
    </source>
</evidence>
<accession>A0A9X4XMN2</accession>
<dbReference type="PANTHER" id="PTHR34216:SF7">
    <property type="entry name" value="POLY-BETA-1,6-N-ACETYL-D-GLUCOSAMINE N-DEACETYLASE"/>
    <property type="match status" value="1"/>
</dbReference>
<evidence type="ECO:0000256" key="5">
    <source>
        <dbReference type="ARBA" id="ARBA00032976"/>
    </source>
</evidence>
<evidence type="ECO:0000259" key="6">
    <source>
        <dbReference type="PROSITE" id="PS51677"/>
    </source>
</evidence>
<dbReference type="CDD" id="cd10968">
    <property type="entry name" value="CE4_Mlr8448_like_5s"/>
    <property type="match status" value="1"/>
</dbReference>
<name>A0A9X4XMN2_9BRAD</name>
<dbReference type="Pfam" id="PF01522">
    <property type="entry name" value="Polysacc_deac_1"/>
    <property type="match status" value="1"/>
</dbReference>
<dbReference type="GO" id="GO:0005975">
    <property type="term" value="P:carbohydrate metabolic process"/>
    <property type="evidence" value="ECO:0007669"/>
    <property type="project" value="InterPro"/>
</dbReference>
<comment type="caution">
    <text evidence="7">The sequence shown here is derived from an EMBL/GenBank/DDBJ whole genome shotgun (WGS) entry which is preliminary data.</text>
</comment>
<dbReference type="AlphaFoldDB" id="A0A9X4XMN2"/>
<protein>
    <recommendedName>
        <fullName evidence="3">Chitooligosaccharide deacetylase</fullName>
    </recommendedName>
    <alternativeName>
        <fullName evidence="5">Nodulation protein B</fullName>
    </alternativeName>
</protein>
<dbReference type="InterPro" id="IPR011330">
    <property type="entry name" value="Glyco_hydro/deAcase_b/a-brl"/>
</dbReference>